<protein>
    <submittedName>
        <fullName evidence="1">Uncharacterized protein</fullName>
    </submittedName>
</protein>
<organism evidence="1 2">
    <name type="scientific">Portunus trituberculatus</name>
    <name type="common">Swimming crab</name>
    <name type="synonym">Neptunus trituberculatus</name>
    <dbReference type="NCBI Taxonomy" id="210409"/>
    <lineage>
        <taxon>Eukaryota</taxon>
        <taxon>Metazoa</taxon>
        <taxon>Ecdysozoa</taxon>
        <taxon>Arthropoda</taxon>
        <taxon>Crustacea</taxon>
        <taxon>Multicrustacea</taxon>
        <taxon>Malacostraca</taxon>
        <taxon>Eumalacostraca</taxon>
        <taxon>Eucarida</taxon>
        <taxon>Decapoda</taxon>
        <taxon>Pleocyemata</taxon>
        <taxon>Brachyura</taxon>
        <taxon>Eubrachyura</taxon>
        <taxon>Portunoidea</taxon>
        <taxon>Portunidae</taxon>
        <taxon>Portuninae</taxon>
        <taxon>Portunus</taxon>
    </lineage>
</organism>
<accession>A0A5B7D5R2</accession>
<gene>
    <name evidence="1" type="ORF">E2C01_009276</name>
</gene>
<evidence type="ECO:0000313" key="2">
    <source>
        <dbReference type="Proteomes" id="UP000324222"/>
    </source>
</evidence>
<comment type="caution">
    <text evidence="1">The sequence shown here is derived from an EMBL/GenBank/DDBJ whole genome shotgun (WGS) entry which is preliminary data.</text>
</comment>
<name>A0A5B7D5R2_PORTR</name>
<keyword evidence="2" id="KW-1185">Reference proteome</keyword>
<dbReference type="Proteomes" id="UP000324222">
    <property type="component" value="Unassembled WGS sequence"/>
</dbReference>
<dbReference type="AlphaFoldDB" id="A0A5B7D5R2"/>
<dbReference type="EMBL" id="VSRR010000507">
    <property type="protein sequence ID" value="MPC16453.1"/>
    <property type="molecule type" value="Genomic_DNA"/>
</dbReference>
<evidence type="ECO:0000313" key="1">
    <source>
        <dbReference type="EMBL" id="MPC16453.1"/>
    </source>
</evidence>
<proteinExistence type="predicted"/>
<reference evidence="1 2" key="1">
    <citation type="submission" date="2019-05" db="EMBL/GenBank/DDBJ databases">
        <title>Another draft genome of Portunus trituberculatus and its Hox gene families provides insights of decapod evolution.</title>
        <authorList>
            <person name="Jeong J.-H."/>
            <person name="Song I."/>
            <person name="Kim S."/>
            <person name="Choi T."/>
            <person name="Kim D."/>
            <person name="Ryu S."/>
            <person name="Kim W."/>
        </authorList>
    </citation>
    <scope>NUCLEOTIDE SEQUENCE [LARGE SCALE GENOMIC DNA]</scope>
    <source>
        <tissue evidence="1">Muscle</tissue>
    </source>
</reference>
<sequence>MGTHTFGFLDLGMGGGDSSGCSTMPGSVIGGVPCCCITWLLEESSSYPSTRERTATHRFTSLPQTHTPELHLEAQQPHATAHTHAPSVRGSIISSGSSGLCAMGIGTNTPERRFIPIKILTVRLVTSLKVARARTDVNNRPVASTMEKRFCFRT</sequence>